<accession>G2XQG3</accession>
<dbReference type="HOGENOM" id="CLU_2372516_0_0_1"/>
<dbReference type="Proteomes" id="UP000008177">
    <property type="component" value="Unplaced contigs"/>
</dbReference>
<feature type="compositionally biased region" description="Polar residues" evidence="1">
    <location>
        <begin position="83"/>
        <end position="95"/>
    </location>
</feature>
<evidence type="ECO:0000256" key="1">
    <source>
        <dbReference type="SAM" id="MobiDB-lite"/>
    </source>
</evidence>
<feature type="region of interest" description="Disordered" evidence="1">
    <location>
        <begin position="72"/>
        <end position="95"/>
    </location>
</feature>
<protein>
    <submittedName>
        <fullName evidence="2">Uncharacterized protein</fullName>
    </submittedName>
</protein>
<evidence type="ECO:0000313" key="3">
    <source>
        <dbReference type="Proteomes" id="UP000008177"/>
    </source>
</evidence>
<proteinExistence type="predicted"/>
<dbReference type="EMBL" id="FQ790252">
    <property type="protein sequence ID" value="CCD43068.1"/>
    <property type="molecule type" value="Genomic_DNA"/>
</dbReference>
<dbReference type="InParanoid" id="G2XQG3"/>
<reference evidence="3" key="1">
    <citation type="journal article" date="2011" name="PLoS Genet.">
        <title>Genomic analysis of the necrotrophic fungal pathogens Sclerotinia sclerotiorum and Botrytis cinerea.</title>
        <authorList>
            <person name="Amselem J."/>
            <person name="Cuomo C.A."/>
            <person name="van Kan J.A."/>
            <person name="Viaud M."/>
            <person name="Benito E.P."/>
            <person name="Couloux A."/>
            <person name="Coutinho P.M."/>
            <person name="de Vries R.P."/>
            <person name="Dyer P.S."/>
            <person name="Fillinger S."/>
            <person name="Fournier E."/>
            <person name="Gout L."/>
            <person name="Hahn M."/>
            <person name="Kohn L."/>
            <person name="Lapalu N."/>
            <person name="Plummer K.M."/>
            <person name="Pradier J.M."/>
            <person name="Quevillon E."/>
            <person name="Sharon A."/>
            <person name="Simon A."/>
            <person name="ten Have A."/>
            <person name="Tudzynski B."/>
            <person name="Tudzynski P."/>
            <person name="Wincker P."/>
            <person name="Andrew M."/>
            <person name="Anthouard V."/>
            <person name="Beever R.E."/>
            <person name="Beffa R."/>
            <person name="Benoit I."/>
            <person name="Bouzid O."/>
            <person name="Brault B."/>
            <person name="Chen Z."/>
            <person name="Choquer M."/>
            <person name="Collemare J."/>
            <person name="Cotton P."/>
            <person name="Danchin E.G."/>
            <person name="Da Silva C."/>
            <person name="Gautier A."/>
            <person name="Giraud C."/>
            <person name="Giraud T."/>
            <person name="Gonzalez C."/>
            <person name="Grossetete S."/>
            <person name="Guldener U."/>
            <person name="Henrissat B."/>
            <person name="Howlett B.J."/>
            <person name="Kodira C."/>
            <person name="Kretschmer M."/>
            <person name="Lappartient A."/>
            <person name="Leroch M."/>
            <person name="Levis C."/>
            <person name="Mauceli E."/>
            <person name="Neuveglise C."/>
            <person name="Oeser B."/>
            <person name="Pearson M."/>
            <person name="Poulain J."/>
            <person name="Poussereau N."/>
            <person name="Quesneville H."/>
            <person name="Rascle C."/>
            <person name="Schumacher J."/>
            <person name="Segurens B."/>
            <person name="Sexton A."/>
            <person name="Silva E."/>
            <person name="Sirven C."/>
            <person name="Soanes D.M."/>
            <person name="Talbot N.J."/>
            <person name="Templeton M."/>
            <person name="Yandava C."/>
            <person name="Yarden O."/>
            <person name="Zeng Q."/>
            <person name="Rollins J.A."/>
            <person name="Lebrun M.H."/>
            <person name="Dickman M."/>
        </authorList>
    </citation>
    <scope>NUCLEOTIDE SEQUENCE [LARGE SCALE GENOMIC DNA]</scope>
    <source>
        <strain evidence="3">T4</strain>
    </source>
</reference>
<gene>
    <name evidence="2" type="ORF">BofuT4_uP069080.1</name>
</gene>
<sequence length="95" mass="10533">MPKRIFNVYALFAGLLKVTNVGNPKRKESEYISCRHLGFACLPFIESKRSSFSTVAQCHEFYPGASEFRPPSHLSPFLPAPSKQASQSDDQVALG</sequence>
<dbReference type="AlphaFoldDB" id="G2XQG3"/>
<organism evidence="2 3">
    <name type="scientific">Botryotinia fuckeliana (strain T4)</name>
    <name type="common">Noble rot fungus</name>
    <name type="synonym">Botrytis cinerea</name>
    <dbReference type="NCBI Taxonomy" id="999810"/>
    <lineage>
        <taxon>Eukaryota</taxon>
        <taxon>Fungi</taxon>
        <taxon>Dikarya</taxon>
        <taxon>Ascomycota</taxon>
        <taxon>Pezizomycotina</taxon>
        <taxon>Leotiomycetes</taxon>
        <taxon>Helotiales</taxon>
        <taxon>Sclerotiniaceae</taxon>
        <taxon>Botrytis</taxon>
    </lineage>
</organism>
<evidence type="ECO:0000313" key="2">
    <source>
        <dbReference type="EMBL" id="CCD43068.1"/>
    </source>
</evidence>
<name>G2XQG3_BOTF4</name>